<protein>
    <recommendedName>
        <fullName evidence="7">Hcy-binding domain-containing protein</fullName>
    </recommendedName>
</protein>
<feature type="binding site" evidence="6">
    <location>
        <position position="16"/>
    </location>
    <ligand>
        <name>Zn(2+)</name>
        <dbReference type="ChEBI" id="CHEBI:29105"/>
    </ligand>
</feature>
<evidence type="ECO:0000259" key="7">
    <source>
        <dbReference type="PROSITE" id="PS50970"/>
    </source>
</evidence>
<gene>
    <name evidence="8" type="ORF">TELCIR_20682</name>
</gene>
<keyword evidence="3 6" id="KW-0479">Metal-binding</keyword>
<dbReference type="GO" id="GO:0032259">
    <property type="term" value="P:methylation"/>
    <property type="evidence" value="ECO:0007669"/>
    <property type="project" value="UniProtKB-KW"/>
</dbReference>
<dbReference type="GO" id="GO:0008898">
    <property type="term" value="F:S-adenosylmethionine-homocysteine S-methyltransferase activity"/>
    <property type="evidence" value="ECO:0007669"/>
    <property type="project" value="TreeGrafter"/>
</dbReference>
<dbReference type="OrthoDB" id="261426at2759"/>
<keyword evidence="4 6" id="KW-0862">Zinc</keyword>
<dbReference type="GO" id="GO:0009086">
    <property type="term" value="P:methionine biosynthetic process"/>
    <property type="evidence" value="ECO:0007669"/>
    <property type="project" value="TreeGrafter"/>
</dbReference>
<accession>A0A2G9TIV0</accession>
<keyword evidence="9" id="KW-1185">Reference proteome</keyword>
<evidence type="ECO:0000256" key="6">
    <source>
        <dbReference type="PROSITE-ProRule" id="PRU00333"/>
    </source>
</evidence>
<proteinExistence type="predicted"/>
<evidence type="ECO:0000256" key="2">
    <source>
        <dbReference type="ARBA" id="ARBA00022679"/>
    </source>
</evidence>
<evidence type="ECO:0000313" key="8">
    <source>
        <dbReference type="EMBL" id="PIO57897.1"/>
    </source>
</evidence>
<sequence length="102" mass="11203">MRRSTPTKVVGFGINCTHPSAISPLLKSLRSIRQDKEVFVYPNSGKHESDGGEFNPVDIILSSMKEWVELGATVFGGCCGIDAKDIKCIREKVNELNTAILH</sequence>
<evidence type="ECO:0000313" key="9">
    <source>
        <dbReference type="Proteomes" id="UP000230423"/>
    </source>
</evidence>
<dbReference type="PANTHER" id="PTHR46015">
    <property type="entry name" value="ZGC:172121"/>
    <property type="match status" value="1"/>
</dbReference>
<dbReference type="Gene3D" id="3.20.20.330">
    <property type="entry name" value="Homocysteine-binding-like domain"/>
    <property type="match status" value="1"/>
</dbReference>
<organism evidence="8 9">
    <name type="scientific">Teladorsagia circumcincta</name>
    <name type="common">Brown stomach worm</name>
    <name type="synonym">Ostertagia circumcincta</name>
    <dbReference type="NCBI Taxonomy" id="45464"/>
    <lineage>
        <taxon>Eukaryota</taxon>
        <taxon>Metazoa</taxon>
        <taxon>Ecdysozoa</taxon>
        <taxon>Nematoda</taxon>
        <taxon>Chromadorea</taxon>
        <taxon>Rhabditida</taxon>
        <taxon>Rhabditina</taxon>
        <taxon>Rhabditomorpha</taxon>
        <taxon>Strongyloidea</taxon>
        <taxon>Trichostrongylidae</taxon>
        <taxon>Teladorsagia</taxon>
    </lineage>
</organism>
<dbReference type="InterPro" id="IPR036589">
    <property type="entry name" value="HCY_dom_sf"/>
</dbReference>
<dbReference type="SUPFAM" id="SSF82282">
    <property type="entry name" value="Homocysteine S-methyltransferase"/>
    <property type="match status" value="1"/>
</dbReference>
<keyword evidence="1 6" id="KW-0489">Methyltransferase</keyword>
<dbReference type="GO" id="GO:0046872">
    <property type="term" value="F:metal ion binding"/>
    <property type="evidence" value="ECO:0007669"/>
    <property type="project" value="UniProtKB-KW"/>
</dbReference>
<dbReference type="EMBL" id="KZ370858">
    <property type="protein sequence ID" value="PIO57897.1"/>
    <property type="molecule type" value="Genomic_DNA"/>
</dbReference>
<dbReference type="Pfam" id="PF02574">
    <property type="entry name" value="S-methyl_trans"/>
    <property type="match status" value="1"/>
</dbReference>
<evidence type="ECO:0000256" key="3">
    <source>
        <dbReference type="ARBA" id="ARBA00022723"/>
    </source>
</evidence>
<evidence type="ECO:0000256" key="1">
    <source>
        <dbReference type="ARBA" id="ARBA00022603"/>
    </source>
</evidence>
<feature type="binding site" evidence="6">
    <location>
        <position position="79"/>
    </location>
    <ligand>
        <name>Zn(2+)</name>
        <dbReference type="ChEBI" id="CHEBI:29105"/>
    </ligand>
</feature>
<dbReference type="InterPro" id="IPR003726">
    <property type="entry name" value="HCY_dom"/>
</dbReference>
<reference evidence="8 9" key="1">
    <citation type="submission" date="2015-09" db="EMBL/GenBank/DDBJ databases">
        <title>Draft genome of the parasitic nematode Teladorsagia circumcincta isolate WARC Sus (inbred).</title>
        <authorList>
            <person name="Mitreva M."/>
        </authorList>
    </citation>
    <scope>NUCLEOTIDE SEQUENCE [LARGE SCALE GENOMIC DNA]</scope>
    <source>
        <strain evidence="8 9">S</strain>
    </source>
</reference>
<dbReference type="PANTHER" id="PTHR46015:SF1">
    <property type="entry name" value="HOMOCYSTEINE S-METHYLTRANSFERASE-LIKE ISOFORM 1"/>
    <property type="match status" value="1"/>
</dbReference>
<name>A0A2G9TIV0_TELCI</name>
<feature type="binding site" evidence="6">
    <location>
        <position position="78"/>
    </location>
    <ligand>
        <name>Zn(2+)</name>
        <dbReference type="ChEBI" id="CHEBI:29105"/>
    </ligand>
</feature>
<feature type="domain" description="Hcy-binding" evidence="7">
    <location>
        <begin position="1"/>
        <end position="93"/>
    </location>
</feature>
<dbReference type="InterPro" id="IPR051486">
    <property type="entry name" value="Hcy_S-methyltransferase"/>
</dbReference>
<evidence type="ECO:0000256" key="5">
    <source>
        <dbReference type="ARBA" id="ARBA00034478"/>
    </source>
</evidence>
<dbReference type="GO" id="GO:0033528">
    <property type="term" value="P:S-methylmethionine cycle"/>
    <property type="evidence" value="ECO:0007669"/>
    <property type="project" value="TreeGrafter"/>
</dbReference>
<evidence type="ECO:0000256" key="4">
    <source>
        <dbReference type="ARBA" id="ARBA00022833"/>
    </source>
</evidence>
<dbReference type="AlphaFoldDB" id="A0A2G9TIV0"/>
<comment type="pathway">
    <text evidence="5">Amino-acid biosynthesis; L-methionine biosynthesis via de novo pathway.</text>
</comment>
<comment type="cofactor">
    <cofactor evidence="6">
        <name>Zn(2+)</name>
        <dbReference type="ChEBI" id="CHEBI:29105"/>
    </cofactor>
</comment>
<dbReference type="Proteomes" id="UP000230423">
    <property type="component" value="Unassembled WGS sequence"/>
</dbReference>
<dbReference type="PROSITE" id="PS50970">
    <property type="entry name" value="HCY"/>
    <property type="match status" value="1"/>
</dbReference>
<keyword evidence="2 6" id="KW-0808">Transferase</keyword>